<feature type="transmembrane region" description="Helical" evidence="5">
    <location>
        <begin position="140"/>
        <end position="163"/>
    </location>
</feature>
<feature type="transmembrane region" description="Helical" evidence="5">
    <location>
        <begin position="51"/>
        <end position="72"/>
    </location>
</feature>
<feature type="transmembrane region" description="Helical" evidence="5">
    <location>
        <begin position="79"/>
        <end position="99"/>
    </location>
</feature>
<dbReference type="InterPro" id="IPR020846">
    <property type="entry name" value="MFS_dom"/>
</dbReference>
<keyword evidence="3 5" id="KW-1133">Transmembrane helix</keyword>
<feature type="transmembrane region" description="Helical" evidence="5">
    <location>
        <begin position="20"/>
        <end position="45"/>
    </location>
</feature>
<dbReference type="GO" id="GO:0005886">
    <property type="term" value="C:plasma membrane"/>
    <property type="evidence" value="ECO:0007669"/>
    <property type="project" value="TreeGrafter"/>
</dbReference>
<dbReference type="SUPFAM" id="SSF103473">
    <property type="entry name" value="MFS general substrate transporter"/>
    <property type="match status" value="1"/>
</dbReference>
<dbReference type="PROSITE" id="PS00217">
    <property type="entry name" value="SUGAR_TRANSPORT_2"/>
    <property type="match status" value="1"/>
</dbReference>
<protein>
    <submittedName>
        <fullName evidence="7">Metabolite transport protein YjhB</fullName>
    </submittedName>
</protein>
<feature type="transmembrane region" description="Helical" evidence="5">
    <location>
        <begin position="354"/>
        <end position="373"/>
    </location>
</feature>
<evidence type="ECO:0000259" key="6">
    <source>
        <dbReference type="PROSITE" id="PS50850"/>
    </source>
</evidence>
<feature type="transmembrane region" description="Helical" evidence="5">
    <location>
        <begin position="256"/>
        <end position="277"/>
    </location>
</feature>
<organism evidence="7 8">
    <name type="scientific">Pseudomonas fluorescens</name>
    <dbReference type="NCBI Taxonomy" id="294"/>
    <lineage>
        <taxon>Bacteria</taxon>
        <taxon>Pseudomonadati</taxon>
        <taxon>Pseudomonadota</taxon>
        <taxon>Gammaproteobacteria</taxon>
        <taxon>Pseudomonadales</taxon>
        <taxon>Pseudomonadaceae</taxon>
        <taxon>Pseudomonas</taxon>
    </lineage>
</organism>
<sequence>MFSWYKSGTPREKKTFWACYAGWALDSYDMQMFSFLLPTLIGIWGLTKGEAGIVGTSALLSAALGGWIAGILSDRFGRVRILIFTVCWFTFFGVVAGFAQNFEQLLVARTLQGLGFGGEWAIGVALMAEVINPKNRGRALGFVQSGFALGWAGAVLVVTGILAYFPAEYAWRVAFWVGVLPALVVIFIRRNVKDSDTFKQSQKLDTDKASIGTVFSAKYIKVSMLASLLVIGLQAGCYVILVWTPSMMAERGVVSGSLIVTILIMALGSLCGFATTAYMSDRLGRRPTLMILSLASWIVTVAYMFVPLNPFVAHVMGFLVGALAIGMFAALGPFLSELFPTQVRTTCMGFSYNVGKSVGAMAVTGVGLLAAKFGLSQSVGAFCLVAYAIAVFALLLLPETKGVRLDELDLVENGAGPSPQPLSGQRT</sequence>
<dbReference type="EMBL" id="CABVHY010000001">
    <property type="protein sequence ID" value="VVN68025.1"/>
    <property type="molecule type" value="Genomic_DNA"/>
</dbReference>
<proteinExistence type="predicted"/>
<dbReference type="CDD" id="cd17371">
    <property type="entry name" value="MFS_MucK"/>
    <property type="match status" value="1"/>
</dbReference>
<dbReference type="PROSITE" id="PS50850">
    <property type="entry name" value="MFS"/>
    <property type="match status" value="1"/>
</dbReference>
<evidence type="ECO:0000256" key="2">
    <source>
        <dbReference type="ARBA" id="ARBA00022692"/>
    </source>
</evidence>
<reference evidence="7 8" key="1">
    <citation type="submission" date="2019-09" db="EMBL/GenBank/DDBJ databases">
        <authorList>
            <person name="Chandra G."/>
            <person name="Truman W A."/>
        </authorList>
    </citation>
    <scope>NUCLEOTIDE SEQUENCE [LARGE SCALE GENOMIC DNA]</scope>
    <source>
        <strain evidence="7">PS723</strain>
    </source>
</reference>
<evidence type="ECO:0000256" key="3">
    <source>
        <dbReference type="ARBA" id="ARBA00022989"/>
    </source>
</evidence>
<dbReference type="Pfam" id="PF07690">
    <property type="entry name" value="MFS_1"/>
    <property type="match status" value="1"/>
</dbReference>
<feature type="transmembrane region" description="Helical" evidence="5">
    <location>
        <begin position="379"/>
        <end position="397"/>
    </location>
</feature>
<gene>
    <name evidence="7" type="primary">yjhB_3</name>
    <name evidence="7" type="ORF">PS723_00224</name>
</gene>
<feature type="domain" description="Major facilitator superfamily (MFS) profile" evidence="6">
    <location>
        <begin position="15"/>
        <end position="401"/>
    </location>
</feature>
<dbReference type="Gene3D" id="1.20.1250.20">
    <property type="entry name" value="MFS general substrate transporter like domains"/>
    <property type="match status" value="2"/>
</dbReference>
<dbReference type="RefSeq" id="WP_150801848.1">
    <property type="nucleotide sequence ID" value="NZ_CABVHY010000001.1"/>
</dbReference>
<evidence type="ECO:0000256" key="4">
    <source>
        <dbReference type="ARBA" id="ARBA00023136"/>
    </source>
</evidence>
<dbReference type="InterPro" id="IPR005829">
    <property type="entry name" value="Sugar_transporter_CS"/>
</dbReference>
<dbReference type="OrthoDB" id="4474610at2"/>
<dbReference type="Proteomes" id="UP000379480">
    <property type="component" value="Unassembled WGS sequence"/>
</dbReference>
<keyword evidence="4 5" id="KW-0472">Membrane</keyword>
<keyword evidence="2 5" id="KW-0812">Transmembrane</keyword>
<feature type="transmembrane region" description="Helical" evidence="5">
    <location>
        <begin position="289"/>
        <end position="306"/>
    </location>
</feature>
<feature type="transmembrane region" description="Helical" evidence="5">
    <location>
        <begin position="312"/>
        <end position="334"/>
    </location>
</feature>
<evidence type="ECO:0000313" key="8">
    <source>
        <dbReference type="Proteomes" id="UP000379480"/>
    </source>
</evidence>
<feature type="transmembrane region" description="Helical" evidence="5">
    <location>
        <begin position="111"/>
        <end position="128"/>
    </location>
</feature>
<comment type="subcellular location">
    <subcellularLocation>
        <location evidence="1">Membrane</location>
        <topology evidence="1">Multi-pass membrane protein</topology>
    </subcellularLocation>
</comment>
<dbReference type="PANTHER" id="PTHR23508:SF10">
    <property type="entry name" value="CARBOXYLIC ACID TRANSPORTER PROTEIN HOMOLOG"/>
    <property type="match status" value="1"/>
</dbReference>
<dbReference type="InterPro" id="IPR036259">
    <property type="entry name" value="MFS_trans_sf"/>
</dbReference>
<name>A0A5E6ZQH8_PSEFL</name>
<evidence type="ECO:0000256" key="1">
    <source>
        <dbReference type="ARBA" id="ARBA00004141"/>
    </source>
</evidence>
<dbReference type="InterPro" id="IPR011701">
    <property type="entry name" value="MFS"/>
</dbReference>
<accession>A0A5E6ZQH8</accession>
<evidence type="ECO:0000313" key="7">
    <source>
        <dbReference type="EMBL" id="VVN68025.1"/>
    </source>
</evidence>
<evidence type="ECO:0000256" key="5">
    <source>
        <dbReference type="SAM" id="Phobius"/>
    </source>
</evidence>
<dbReference type="GO" id="GO:0046943">
    <property type="term" value="F:carboxylic acid transmembrane transporter activity"/>
    <property type="evidence" value="ECO:0007669"/>
    <property type="project" value="TreeGrafter"/>
</dbReference>
<feature type="transmembrane region" description="Helical" evidence="5">
    <location>
        <begin position="169"/>
        <end position="188"/>
    </location>
</feature>
<feature type="transmembrane region" description="Helical" evidence="5">
    <location>
        <begin position="225"/>
        <end position="244"/>
    </location>
</feature>
<dbReference type="AlphaFoldDB" id="A0A5E6ZQH8"/>
<dbReference type="PANTHER" id="PTHR23508">
    <property type="entry name" value="CARBOXYLIC ACID TRANSPORTER PROTEIN HOMOLOG"/>
    <property type="match status" value="1"/>
</dbReference>
<dbReference type="PROSITE" id="PS00216">
    <property type="entry name" value="SUGAR_TRANSPORT_1"/>
    <property type="match status" value="1"/>
</dbReference>